<keyword evidence="1" id="KW-0143">Chaperone</keyword>
<keyword evidence="2" id="KW-0175">Coiled coil</keyword>
<dbReference type="InterPro" id="IPR035269">
    <property type="entry name" value="PSMD9"/>
</dbReference>
<dbReference type="Pfam" id="PF13180">
    <property type="entry name" value="PDZ_2"/>
    <property type="match status" value="1"/>
</dbReference>
<proteinExistence type="predicted"/>
<evidence type="ECO:0000313" key="5">
    <source>
        <dbReference type="Proteomes" id="UP000054560"/>
    </source>
</evidence>
<gene>
    <name evidence="4" type="ORF">SARC_07786</name>
</gene>
<reference evidence="4 5" key="1">
    <citation type="submission" date="2011-02" db="EMBL/GenBank/DDBJ databases">
        <title>The Genome Sequence of Sphaeroforma arctica JP610.</title>
        <authorList>
            <consortium name="The Broad Institute Genome Sequencing Platform"/>
            <person name="Russ C."/>
            <person name="Cuomo C."/>
            <person name="Young S.K."/>
            <person name="Zeng Q."/>
            <person name="Gargeya S."/>
            <person name="Alvarado L."/>
            <person name="Berlin A."/>
            <person name="Chapman S.B."/>
            <person name="Chen Z."/>
            <person name="Freedman E."/>
            <person name="Gellesch M."/>
            <person name="Goldberg J."/>
            <person name="Griggs A."/>
            <person name="Gujja S."/>
            <person name="Heilman E."/>
            <person name="Heiman D."/>
            <person name="Howarth C."/>
            <person name="Mehta T."/>
            <person name="Neiman D."/>
            <person name="Pearson M."/>
            <person name="Roberts A."/>
            <person name="Saif S."/>
            <person name="Shea T."/>
            <person name="Shenoy N."/>
            <person name="Sisk P."/>
            <person name="Stolte C."/>
            <person name="Sykes S."/>
            <person name="White J."/>
            <person name="Yandava C."/>
            <person name="Burger G."/>
            <person name="Gray M.W."/>
            <person name="Holland P.W.H."/>
            <person name="King N."/>
            <person name="Lang F.B.F."/>
            <person name="Roger A.J."/>
            <person name="Ruiz-Trillo I."/>
            <person name="Haas B."/>
            <person name="Nusbaum C."/>
            <person name="Birren B."/>
        </authorList>
    </citation>
    <scope>NUCLEOTIDE SEQUENCE [LARGE SCALE GENOMIC DNA]</scope>
    <source>
        <strain evidence="4 5">JP610</strain>
    </source>
</reference>
<evidence type="ECO:0000256" key="1">
    <source>
        <dbReference type="ARBA" id="ARBA00023186"/>
    </source>
</evidence>
<dbReference type="RefSeq" id="XP_014153740.1">
    <property type="nucleotide sequence ID" value="XM_014298265.1"/>
</dbReference>
<dbReference type="SUPFAM" id="SSF50156">
    <property type="entry name" value="PDZ domain-like"/>
    <property type="match status" value="1"/>
</dbReference>
<dbReference type="SMART" id="SM00228">
    <property type="entry name" value="PDZ"/>
    <property type="match status" value="1"/>
</dbReference>
<dbReference type="GO" id="GO:0005634">
    <property type="term" value="C:nucleus"/>
    <property type="evidence" value="ECO:0007669"/>
    <property type="project" value="TreeGrafter"/>
</dbReference>
<dbReference type="InterPro" id="IPR001478">
    <property type="entry name" value="PDZ"/>
</dbReference>
<dbReference type="InterPro" id="IPR036034">
    <property type="entry name" value="PDZ_sf"/>
</dbReference>
<sequence length="227" mass="24920">MPSVSDADQLDRNRSVAKDLLQRKDEMEAELKGLHEALRAHGVGMSESLVDNEGFPRVDLEIHQIRILRNAIARSTTDIKQIMSDLEKAIHDLHSEAKITSAINTQDGAGRTLRATADNNTHITSQTEVTVSDMSALEPFLSVTSVAESSPADAAGLMKGDEILKMGSANAQNFRSLQDISDLINNRENRGVDIAVLRNDERLQLYLTPKKWSGRGLLGCHIVPKSL</sequence>
<dbReference type="STRING" id="667725.A0A0L0FV73"/>
<dbReference type="PANTHER" id="PTHR12651:SF1">
    <property type="entry name" value="26S PROTEASOME NON-ATPASE REGULATORY SUBUNIT 9"/>
    <property type="match status" value="1"/>
</dbReference>
<dbReference type="FunFam" id="2.30.42.10:FF:000107">
    <property type="entry name" value="26S proteasome non-ATPase regulatory subunit 9"/>
    <property type="match status" value="1"/>
</dbReference>
<dbReference type="GO" id="GO:0070682">
    <property type="term" value="P:proteasome regulatory particle assembly"/>
    <property type="evidence" value="ECO:0007669"/>
    <property type="project" value="InterPro"/>
</dbReference>
<evidence type="ECO:0000256" key="2">
    <source>
        <dbReference type="SAM" id="Coils"/>
    </source>
</evidence>
<evidence type="ECO:0000313" key="4">
    <source>
        <dbReference type="EMBL" id="KNC79838.1"/>
    </source>
</evidence>
<dbReference type="Gene3D" id="6.10.140.1710">
    <property type="match status" value="1"/>
</dbReference>
<accession>A0A0L0FV73</accession>
<dbReference type="Pfam" id="PF18265">
    <property type="entry name" value="Nas2_N"/>
    <property type="match status" value="1"/>
</dbReference>
<feature type="domain" description="PDZ" evidence="3">
    <location>
        <begin position="125"/>
        <end position="200"/>
    </location>
</feature>
<dbReference type="eggNOG" id="KOG3129">
    <property type="taxonomic scope" value="Eukaryota"/>
</dbReference>
<protein>
    <recommendedName>
        <fullName evidence="3">PDZ domain-containing protein</fullName>
    </recommendedName>
</protein>
<evidence type="ECO:0000259" key="3">
    <source>
        <dbReference type="SMART" id="SM00228"/>
    </source>
</evidence>
<dbReference type="EMBL" id="KQ242236">
    <property type="protein sequence ID" value="KNC79838.1"/>
    <property type="molecule type" value="Genomic_DNA"/>
</dbReference>
<dbReference type="Proteomes" id="UP000054560">
    <property type="component" value="Unassembled WGS sequence"/>
</dbReference>
<feature type="coiled-coil region" evidence="2">
    <location>
        <begin position="10"/>
        <end position="37"/>
    </location>
</feature>
<dbReference type="GO" id="GO:0005737">
    <property type="term" value="C:cytoplasm"/>
    <property type="evidence" value="ECO:0007669"/>
    <property type="project" value="TreeGrafter"/>
</dbReference>
<dbReference type="Gene3D" id="2.30.42.10">
    <property type="match status" value="1"/>
</dbReference>
<name>A0A0L0FV73_9EUKA</name>
<dbReference type="OrthoDB" id="72325at2759"/>
<dbReference type="AlphaFoldDB" id="A0A0L0FV73"/>
<dbReference type="PANTHER" id="PTHR12651">
    <property type="entry name" value="26S PROTEASOME NON-ATPASE REGULATORY SUBUNIT 9"/>
    <property type="match status" value="1"/>
</dbReference>
<organism evidence="4 5">
    <name type="scientific">Sphaeroforma arctica JP610</name>
    <dbReference type="NCBI Taxonomy" id="667725"/>
    <lineage>
        <taxon>Eukaryota</taxon>
        <taxon>Ichthyosporea</taxon>
        <taxon>Ichthyophonida</taxon>
        <taxon>Sphaeroforma</taxon>
    </lineage>
</organism>
<keyword evidence="5" id="KW-1185">Reference proteome</keyword>
<dbReference type="InterPro" id="IPR040815">
    <property type="entry name" value="Nas2_N"/>
</dbReference>
<dbReference type="GeneID" id="25908290"/>